<sequence length="144" mass="16265">MRAGQSHITSAVVKAEARSVFARMADEKNLHRWSFGTWKTEIAADGLVRGTSLFDGNSIHLRIETDEKRLIIDYHLGVDPQKLVPRIQLRVVPGEHVGLDGGQSVLTFIAWRAEAMDDDRWRRLTASHEMEVVLIKAMIESGQF</sequence>
<organism evidence="1 2">
    <name type="scientific">Taklimakanibacter albus</name>
    <dbReference type="NCBI Taxonomy" id="2800327"/>
    <lineage>
        <taxon>Bacteria</taxon>
        <taxon>Pseudomonadati</taxon>
        <taxon>Pseudomonadota</taxon>
        <taxon>Alphaproteobacteria</taxon>
        <taxon>Hyphomicrobiales</taxon>
        <taxon>Aestuariivirgaceae</taxon>
        <taxon>Taklimakanibacter</taxon>
    </lineage>
</organism>
<proteinExistence type="predicted"/>
<evidence type="ECO:0000313" key="2">
    <source>
        <dbReference type="Proteomes" id="UP000616151"/>
    </source>
</evidence>
<gene>
    <name evidence="1" type="ORF">JHL16_04085</name>
</gene>
<protein>
    <submittedName>
        <fullName evidence="1">Uncharacterized protein</fullName>
    </submittedName>
</protein>
<accession>A0ACC5QYQ9</accession>
<name>A0ACC5QYQ9_9HYPH</name>
<reference evidence="1" key="1">
    <citation type="submission" date="2021-01" db="EMBL/GenBank/DDBJ databases">
        <authorList>
            <person name="Sun Q."/>
        </authorList>
    </citation>
    <scope>NUCLEOTIDE SEQUENCE</scope>
    <source>
        <strain evidence="1">YIM B02566</strain>
    </source>
</reference>
<dbReference type="EMBL" id="JAENHL010000004">
    <property type="protein sequence ID" value="MBK1865519.1"/>
    <property type="molecule type" value="Genomic_DNA"/>
</dbReference>
<evidence type="ECO:0000313" key="1">
    <source>
        <dbReference type="EMBL" id="MBK1865519.1"/>
    </source>
</evidence>
<dbReference type="Proteomes" id="UP000616151">
    <property type="component" value="Unassembled WGS sequence"/>
</dbReference>
<comment type="caution">
    <text evidence="1">The sequence shown here is derived from an EMBL/GenBank/DDBJ whole genome shotgun (WGS) entry which is preliminary data.</text>
</comment>
<keyword evidence="2" id="KW-1185">Reference proteome</keyword>